<keyword evidence="2" id="KW-1185">Reference proteome</keyword>
<keyword evidence="1" id="KW-0472">Membrane</keyword>
<organism evidence="2 3">
    <name type="scientific">Angiostrongylus cantonensis</name>
    <name type="common">Rat lungworm</name>
    <dbReference type="NCBI Taxonomy" id="6313"/>
    <lineage>
        <taxon>Eukaryota</taxon>
        <taxon>Metazoa</taxon>
        <taxon>Ecdysozoa</taxon>
        <taxon>Nematoda</taxon>
        <taxon>Chromadorea</taxon>
        <taxon>Rhabditida</taxon>
        <taxon>Rhabditina</taxon>
        <taxon>Rhabditomorpha</taxon>
        <taxon>Strongyloidea</taxon>
        <taxon>Metastrongylidae</taxon>
        <taxon>Angiostrongylus</taxon>
    </lineage>
</organism>
<protein>
    <submittedName>
        <fullName evidence="3">CX domain-containing protein</fullName>
    </submittedName>
</protein>
<reference evidence="3" key="2">
    <citation type="submission" date="2017-02" db="UniProtKB">
        <authorList>
            <consortium name="WormBaseParasite"/>
        </authorList>
    </citation>
    <scope>IDENTIFICATION</scope>
</reference>
<evidence type="ECO:0000313" key="2">
    <source>
        <dbReference type="Proteomes" id="UP000035642"/>
    </source>
</evidence>
<reference evidence="2" key="1">
    <citation type="submission" date="2012-09" db="EMBL/GenBank/DDBJ databases">
        <authorList>
            <person name="Martin A.A."/>
        </authorList>
    </citation>
    <scope>NUCLEOTIDE SEQUENCE</scope>
</reference>
<dbReference type="Proteomes" id="UP000035642">
    <property type="component" value="Unassembled WGS sequence"/>
</dbReference>
<keyword evidence="1" id="KW-0812">Transmembrane</keyword>
<feature type="transmembrane region" description="Helical" evidence="1">
    <location>
        <begin position="27"/>
        <end position="52"/>
    </location>
</feature>
<evidence type="ECO:0000256" key="1">
    <source>
        <dbReference type="SAM" id="Phobius"/>
    </source>
</evidence>
<dbReference type="AlphaFoldDB" id="A0A0K0CUP3"/>
<accession>A0A0K0CUP3</accession>
<sequence length="134" mass="15435">MELSPVDFKYDLGEIVFRPTTGTFWNAFLVVGKLMVLAILVMIMFALVFLNCSRIRLLYDRKRTHYFYPFYTDPQVGNRVRPYHVAISLYIPETTEKVGEERSLSDAQNDLNAERNCCGAHCNLEKAQPDTCAM</sequence>
<proteinExistence type="predicted"/>
<name>A0A0K0CUP3_ANGCA</name>
<dbReference type="WBParaSite" id="ACAC_0000096001-mRNA-1">
    <property type="protein sequence ID" value="ACAC_0000096001-mRNA-1"/>
    <property type="gene ID" value="ACAC_0000096001"/>
</dbReference>
<evidence type="ECO:0000313" key="3">
    <source>
        <dbReference type="WBParaSite" id="ACAC_0000096001-mRNA-1"/>
    </source>
</evidence>
<keyword evidence="1" id="KW-1133">Transmembrane helix</keyword>